<protein>
    <submittedName>
        <fullName evidence="5">ATP-binding cassette domain-containing protein</fullName>
    </submittedName>
</protein>
<dbReference type="PROSITE" id="PS00211">
    <property type="entry name" value="ABC_TRANSPORTER_1"/>
    <property type="match status" value="1"/>
</dbReference>
<dbReference type="Proteomes" id="UP000307380">
    <property type="component" value="Unassembled WGS sequence"/>
</dbReference>
<keyword evidence="2 5" id="KW-0067">ATP-binding</keyword>
<comment type="caution">
    <text evidence="5">The sequence shown here is derived from an EMBL/GenBank/DDBJ whole genome shotgun (WGS) entry which is preliminary data.</text>
</comment>
<keyword evidence="1" id="KW-0547">Nucleotide-binding</keyword>
<evidence type="ECO:0000313" key="6">
    <source>
        <dbReference type="Proteomes" id="UP000307380"/>
    </source>
</evidence>
<dbReference type="PANTHER" id="PTHR24220">
    <property type="entry name" value="IMPORT ATP-BINDING PROTEIN"/>
    <property type="match status" value="1"/>
</dbReference>
<dbReference type="Pfam" id="PF00005">
    <property type="entry name" value="ABC_tran"/>
    <property type="match status" value="1"/>
</dbReference>
<feature type="compositionally biased region" description="Basic and acidic residues" evidence="3">
    <location>
        <begin position="1"/>
        <end position="18"/>
    </location>
</feature>
<organism evidence="5 6">
    <name type="scientific">Orlajensenia flava</name>
    <dbReference type="NCBI Taxonomy" id="2565934"/>
    <lineage>
        <taxon>Bacteria</taxon>
        <taxon>Bacillati</taxon>
        <taxon>Actinomycetota</taxon>
        <taxon>Actinomycetes</taxon>
        <taxon>Micrococcales</taxon>
        <taxon>Microbacteriaceae</taxon>
        <taxon>Orlajensenia</taxon>
    </lineage>
</organism>
<sequence>MDDGRDRSGSTRRTAGDRHSRRSHRRLRAVVRTRRDRRRRDHIRVLGSRRRTRRRRCTGHTAPASGEGGPAEREIMTPVLELDDVTIAFTRPSAPPLVITSAYDLTVPAGRLHCVAGRSGSGKTSVLRVAAGLTRPTEGSVRWEGTPIEGLGDDEITRERRGRIGYVDQDASLLDGLTVLENVLIPTIPVRASRDSLDRARSLLTELGIDALADSRPDRLSGGERQRAAIARALVLSPRLLIIDEPTASLDRASADAVIELLVDRRDAGTAVLVASHDPHLIHAADLRTHLA</sequence>
<dbReference type="GO" id="GO:0005524">
    <property type="term" value="F:ATP binding"/>
    <property type="evidence" value="ECO:0007669"/>
    <property type="project" value="UniProtKB-KW"/>
</dbReference>
<dbReference type="PANTHER" id="PTHR24220:SF659">
    <property type="entry name" value="TRANSPORTER, PUTATIVE-RELATED"/>
    <property type="match status" value="1"/>
</dbReference>
<dbReference type="InterPro" id="IPR003439">
    <property type="entry name" value="ABC_transporter-like_ATP-bd"/>
</dbReference>
<evidence type="ECO:0000256" key="1">
    <source>
        <dbReference type="ARBA" id="ARBA00022741"/>
    </source>
</evidence>
<dbReference type="AlphaFoldDB" id="A0A4S4FWX1"/>
<name>A0A4S4FWX1_9MICO</name>
<dbReference type="SMART" id="SM00382">
    <property type="entry name" value="AAA"/>
    <property type="match status" value="1"/>
</dbReference>
<dbReference type="InterPro" id="IPR003593">
    <property type="entry name" value="AAA+_ATPase"/>
</dbReference>
<dbReference type="GO" id="GO:0022857">
    <property type="term" value="F:transmembrane transporter activity"/>
    <property type="evidence" value="ECO:0007669"/>
    <property type="project" value="TreeGrafter"/>
</dbReference>
<feature type="compositionally biased region" description="Basic residues" evidence="3">
    <location>
        <begin position="19"/>
        <end position="58"/>
    </location>
</feature>
<gene>
    <name evidence="5" type="ORF">E6C70_02030</name>
</gene>
<proteinExistence type="predicted"/>
<dbReference type="PROSITE" id="PS50893">
    <property type="entry name" value="ABC_TRANSPORTER_2"/>
    <property type="match status" value="1"/>
</dbReference>
<dbReference type="InterPro" id="IPR017871">
    <property type="entry name" value="ABC_transporter-like_CS"/>
</dbReference>
<dbReference type="EMBL" id="SSSN01000003">
    <property type="protein sequence ID" value="THG34888.1"/>
    <property type="molecule type" value="Genomic_DNA"/>
</dbReference>
<dbReference type="SUPFAM" id="SSF52540">
    <property type="entry name" value="P-loop containing nucleoside triphosphate hydrolases"/>
    <property type="match status" value="1"/>
</dbReference>
<dbReference type="InterPro" id="IPR015854">
    <property type="entry name" value="ABC_transpr_LolD-like"/>
</dbReference>
<dbReference type="InterPro" id="IPR027417">
    <property type="entry name" value="P-loop_NTPase"/>
</dbReference>
<evidence type="ECO:0000256" key="3">
    <source>
        <dbReference type="SAM" id="MobiDB-lite"/>
    </source>
</evidence>
<dbReference type="GO" id="GO:0005886">
    <property type="term" value="C:plasma membrane"/>
    <property type="evidence" value="ECO:0007669"/>
    <property type="project" value="TreeGrafter"/>
</dbReference>
<dbReference type="OrthoDB" id="9802264at2"/>
<evidence type="ECO:0000313" key="5">
    <source>
        <dbReference type="EMBL" id="THG34888.1"/>
    </source>
</evidence>
<feature type="domain" description="ABC transporter" evidence="4">
    <location>
        <begin position="80"/>
        <end position="291"/>
    </location>
</feature>
<evidence type="ECO:0000256" key="2">
    <source>
        <dbReference type="ARBA" id="ARBA00022840"/>
    </source>
</evidence>
<dbReference type="GO" id="GO:0016887">
    <property type="term" value="F:ATP hydrolysis activity"/>
    <property type="evidence" value="ECO:0007669"/>
    <property type="project" value="InterPro"/>
</dbReference>
<keyword evidence="6" id="KW-1185">Reference proteome</keyword>
<accession>A0A4S4FWX1</accession>
<feature type="region of interest" description="Disordered" evidence="3">
    <location>
        <begin position="1"/>
        <end position="71"/>
    </location>
</feature>
<reference evidence="5 6" key="1">
    <citation type="submission" date="2019-04" db="EMBL/GenBank/DDBJ databases">
        <authorList>
            <person name="Jiang L."/>
        </authorList>
    </citation>
    <scope>NUCLEOTIDE SEQUENCE [LARGE SCALE GENOMIC DNA]</scope>
    <source>
        <strain evidence="5 6">YIM 131861</strain>
    </source>
</reference>
<dbReference type="Gene3D" id="3.40.50.300">
    <property type="entry name" value="P-loop containing nucleotide triphosphate hydrolases"/>
    <property type="match status" value="1"/>
</dbReference>
<evidence type="ECO:0000259" key="4">
    <source>
        <dbReference type="PROSITE" id="PS50893"/>
    </source>
</evidence>